<name>A0A1H5XJ78_9GAMM</name>
<keyword evidence="2" id="KW-1185">Reference proteome</keyword>
<gene>
    <name evidence="1" type="ORF">SAMN05444390_1011407</name>
</gene>
<dbReference type="AlphaFoldDB" id="A0A1H5XJ78"/>
<accession>A0A1H5XJ78</accession>
<evidence type="ECO:0000313" key="2">
    <source>
        <dbReference type="Proteomes" id="UP000236745"/>
    </source>
</evidence>
<dbReference type="EMBL" id="FNVQ01000001">
    <property type="protein sequence ID" value="SEG11811.1"/>
    <property type="molecule type" value="Genomic_DNA"/>
</dbReference>
<sequence length="350" mass="38695">MTNAQIWVLYDGKAGHLSQSQGLAQRLANRTGAEVRTIKAYPRSGLLRLLAVWLCRLGMISPRLLLSFYRCELPQGMPQQILSFGGKIVPLNVALASLYHCDNILIGNRYGIPARLFSVLVTARDEGLPNQVATRVPFSCAGQGKSADDVRRADYLRSASRPLWLLLIGGEGSGFCYQDQDWQRLKAAMIDLAEKYDIRWLVSNSRRTPAAGTALLSDAELRAYCHDVIDYQESRAGLGAYLKGAERIFVTADSLSMLTEAVAQNRALPVVGLRPEKVTLKDGVHRQTLQHYVDANWLQFCDIAAMAQFVPARPEILATYDQVLEAATSQVVAGLSRPPKAALEYLPRSY</sequence>
<protein>
    <recommendedName>
        <fullName evidence="3">Nucleoside-diphosphate sugar epimerase</fullName>
    </recommendedName>
</protein>
<reference evidence="1 2" key="1">
    <citation type="submission" date="2016-10" db="EMBL/GenBank/DDBJ databases">
        <authorList>
            <person name="de Groot N.N."/>
        </authorList>
    </citation>
    <scope>NUCLEOTIDE SEQUENCE [LARGE SCALE GENOMIC DNA]</scope>
    <source>
        <strain evidence="1 2">DSM 22012</strain>
    </source>
</reference>
<proteinExistence type="predicted"/>
<organism evidence="1 2">
    <name type="scientific">Marinobacterium lutimaris</name>
    <dbReference type="NCBI Taxonomy" id="568106"/>
    <lineage>
        <taxon>Bacteria</taxon>
        <taxon>Pseudomonadati</taxon>
        <taxon>Pseudomonadota</taxon>
        <taxon>Gammaproteobacteria</taxon>
        <taxon>Oceanospirillales</taxon>
        <taxon>Oceanospirillaceae</taxon>
        <taxon>Marinobacterium</taxon>
    </lineage>
</organism>
<evidence type="ECO:0008006" key="3">
    <source>
        <dbReference type="Google" id="ProtNLM"/>
    </source>
</evidence>
<evidence type="ECO:0000313" key="1">
    <source>
        <dbReference type="EMBL" id="SEG11811.1"/>
    </source>
</evidence>
<dbReference type="RefSeq" id="WP_104002315.1">
    <property type="nucleotide sequence ID" value="NZ_FNVQ01000001.1"/>
</dbReference>
<dbReference type="InterPro" id="IPR009367">
    <property type="entry name" value="Elm1-like"/>
</dbReference>
<dbReference type="Pfam" id="PF06258">
    <property type="entry name" value="Mito_fiss_Elm1"/>
    <property type="match status" value="1"/>
</dbReference>
<dbReference type="OrthoDB" id="1865at2"/>
<dbReference type="Proteomes" id="UP000236745">
    <property type="component" value="Unassembled WGS sequence"/>
</dbReference>